<dbReference type="EMBL" id="CP063406">
    <property type="protein sequence ID" value="QSZ31084.1"/>
    <property type="molecule type" value="Genomic_DNA"/>
</dbReference>
<name>A0A8A3P4P0_9HELO</name>
<sequence length="267" mass="30729">MSTPASQTEQALLLPEILAHILLHLDVKTLLLSQRVSKSWATLIQTYPPLQESLFFKGAAQDTGLTLNPLLAEKFPAWFEIKSTPYFHGEAFMALEWSRSVQAENAYRRSDASWRKMFVCQPAPEGMLIQQRRSDDYGHYGWDEMVRRDEGVRMGLVYDYIYREVYTSRYYSTYGVKFHNGFNFAWREESSAEDSSRGDSAGGSSAREQDLEKNPKNSRWTGMIKVVISKSVYAHDDVCGICDEYVDKFLTTFQSEAFERVESKKVK</sequence>
<organism evidence="3 4">
    <name type="scientific">Monilinia vaccinii-corymbosi</name>
    <dbReference type="NCBI Taxonomy" id="61207"/>
    <lineage>
        <taxon>Eukaryota</taxon>
        <taxon>Fungi</taxon>
        <taxon>Dikarya</taxon>
        <taxon>Ascomycota</taxon>
        <taxon>Pezizomycotina</taxon>
        <taxon>Leotiomycetes</taxon>
        <taxon>Helotiales</taxon>
        <taxon>Sclerotiniaceae</taxon>
        <taxon>Monilinia</taxon>
    </lineage>
</organism>
<dbReference type="InterPro" id="IPR036047">
    <property type="entry name" value="F-box-like_dom_sf"/>
</dbReference>
<reference evidence="3" key="1">
    <citation type="submission" date="2020-10" db="EMBL/GenBank/DDBJ databases">
        <title>Genome Sequence of Monilinia vaccinii-corymbosi Sheds Light on Mummy Berry Disease Infection of Blueberry and Mating Type.</title>
        <authorList>
            <person name="Yow A.G."/>
            <person name="Zhang Y."/>
            <person name="Bansal K."/>
            <person name="Eacker S.M."/>
            <person name="Sullivan S."/>
            <person name="Liachko I."/>
            <person name="Cubeta M.A."/>
            <person name="Rollins J.A."/>
            <person name="Ashrafi H."/>
        </authorList>
    </citation>
    <scope>NUCLEOTIDE SEQUENCE</scope>
    <source>
        <strain evidence="3">RL-1</strain>
    </source>
</reference>
<proteinExistence type="predicted"/>
<dbReference type="CDD" id="cd09917">
    <property type="entry name" value="F-box_SF"/>
    <property type="match status" value="1"/>
</dbReference>
<keyword evidence="4" id="KW-1185">Reference proteome</keyword>
<dbReference type="AlphaFoldDB" id="A0A8A3P4P0"/>
<dbReference type="Gene3D" id="1.20.1280.50">
    <property type="match status" value="1"/>
</dbReference>
<gene>
    <name evidence="3" type="ORF">DSL72_000645</name>
</gene>
<evidence type="ECO:0000256" key="1">
    <source>
        <dbReference type="SAM" id="MobiDB-lite"/>
    </source>
</evidence>
<feature type="region of interest" description="Disordered" evidence="1">
    <location>
        <begin position="193"/>
        <end position="215"/>
    </location>
</feature>
<evidence type="ECO:0000313" key="4">
    <source>
        <dbReference type="Proteomes" id="UP000672032"/>
    </source>
</evidence>
<protein>
    <recommendedName>
        <fullName evidence="2">F-box domain-containing protein</fullName>
    </recommendedName>
</protein>
<dbReference type="InterPro" id="IPR001810">
    <property type="entry name" value="F-box_dom"/>
</dbReference>
<dbReference type="Pfam" id="PF00646">
    <property type="entry name" value="F-box"/>
    <property type="match status" value="1"/>
</dbReference>
<evidence type="ECO:0000259" key="2">
    <source>
        <dbReference type="SMART" id="SM00256"/>
    </source>
</evidence>
<evidence type="ECO:0000313" key="3">
    <source>
        <dbReference type="EMBL" id="QSZ31084.1"/>
    </source>
</evidence>
<accession>A0A8A3P4P0</accession>
<dbReference type="SUPFAM" id="SSF81383">
    <property type="entry name" value="F-box domain"/>
    <property type="match status" value="1"/>
</dbReference>
<feature type="domain" description="F-box" evidence="2">
    <location>
        <begin position="14"/>
        <end position="53"/>
    </location>
</feature>
<dbReference type="OrthoDB" id="3800738at2759"/>
<dbReference type="Proteomes" id="UP000672032">
    <property type="component" value="Chromosome 2"/>
</dbReference>
<dbReference type="SMART" id="SM00256">
    <property type="entry name" value="FBOX"/>
    <property type="match status" value="1"/>
</dbReference>